<feature type="transmembrane region" description="Helical" evidence="2">
    <location>
        <begin position="23"/>
        <end position="43"/>
    </location>
</feature>
<dbReference type="GO" id="GO:0016020">
    <property type="term" value="C:membrane"/>
    <property type="evidence" value="ECO:0007669"/>
    <property type="project" value="TreeGrafter"/>
</dbReference>
<keyword evidence="2" id="KW-0472">Membrane</keyword>
<dbReference type="SUPFAM" id="SSF53474">
    <property type="entry name" value="alpha/beta-Hydrolases"/>
    <property type="match status" value="1"/>
</dbReference>
<reference evidence="4 5" key="1">
    <citation type="submission" date="2018-05" db="EMBL/GenBank/DDBJ databases">
        <title>Draft genome sequence of Scytalidium lignicola DSM 105466, a ubiquitous saprotrophic fungus.</title>
        <authorList>
            <person name="Buettner E."/>
            <person name="Gebauer A.M."/>
            <person name="Hofrichter M."/>
            <person name="Liers C."/>
            <person name="Kellner H."/>
        </authorList>
    </citation>
    <scope>NUCLEOTIDE SEQUENCE [LARGE SCALE GENOMIC DNA]</scope>
    <source>
        <strain evidence="4 5">DSM 105466</strain>
    </source>
</reference>
<evidence type="ECO:0000259" key="3">
    <source>
        <dbReference type="Pfam" id="PF00561"/>
    </source>
</evidence>
<keyword evidence="2" id="KW-0812">Transmembrane</keyword>
<organism evidence="4 5">
    <name type="scientific">Scytalidium lignicola</name>
    <name type="common">Hyphomycete</name>
    <dbReference type="NCBI Taxonomy" id="5539"/>
    <lineage>
        <taxon>Eukaryota</taxon>
        <taxon>Fungi</taxon>
        <taxon>Dikarya</taxon>
        <taxon>Ascomycota</taxon>
        <taxon>Pezizomycotina</taxon>
        <taxon>Leotiomycetes</taxon>
        <taxon>Leotiomycetes incertae sedis</taxon>
        <taxon>Scytalidium</taxon>
    </lineage>
</organism>
<dbReference type="InterPro" id="IPR000073">
    <property type="entry name" value="AB_hydrolase_1"/>
</dbReference>
<dbReference type="InterPro" id="IPR050266">
    <property type="entry name" value="AB_hydrolase_sf"/>
</dbReference>
<evidence type="ECO:0000256" key="2">
    <source>
        <dbReference type="SAM" id="Phobius"/>
    </source>
</evidence>
<dbReference type="Pfam" id="PF00561">
    <property type="entry name" value="Abhydrolase_1"/>
    <property type="match status" value="1"/>
</dbReference>
<name>A0A3E2GVY5_SCYLI</name>
<evidence type="ECO:0000313" key="4">
    <source>
        <dbReference type="EMBL" id="RFU25248.1"/>
    </source>
</evidence>
<dbReference type="AlphaFoldDB" id="A0A3E2GVY5"/>
<sequence>MASILDSVSRLIHQHPASTNPSFLVVITVFTTLTAITVSRLIFREEKVKIIKGPATTLLPKLTDAEKALLPYPPDALPGARDVESPYGTTRVYEWGPEDGRKVLLIHGITPPCLALGAIARGLVEKGCRVMLFDGWGRGYSDSPADLPHDERLYASQILIAITSSPLSWTGGPDGGFSLIGYSLGGGISMTFTSYFPHLVNSLVLLVPTSLIRESRIGAQKYMRQVFKIVPERFLVPLLKKRLQKPLFPKENADIATSEIAAPPKLASASLKYPHISALSAVHWNVQTHDGFIRSFISNALYAPGAKQYAAWKRLGLQKRTILIVTATQDPIVVPEELKPDVEELLQGAEAKVEWRSVEGAHNICDTAPEEIVGHIYKYSGLQFLLPPTASTSTLTLIPSLPLPNLKPQTSNLNPSPPTHQPTTPARWEDWPVCGTDIPPSIVEPANGAASSQTIANLVIEPSAGRHSLQRHLNSAAHAPVYECD</sequence>
<feature type="region of interest" description="Disordered" evidence="1">
    <location>
        <begin position="407"/>
        <end position="428"/>
    </location>
</feature>
<dbReference type="PANTHER" id="PTHR43798:SF33">
    <property type="entry name" value="HYDROLASE, PUTATIVE (AFU_ORTHOLOGUE AFUA_2G14860)-RELATED"/>
    <property type="match status" value="1"/>
</dbReference>
<dbReference type="STRING" id="5539.A0A3E2GVY5"/>
<dbReference type="OMA" id="IHVFEWG"/>
<dbReference type="EMBL" id="NCSJ02000349">
    <property type="protein sequence ID" value="RFU25248.1"/>
    <property type="molecule type" value="Genomic_DNA"/>
</dbReference>
<keyword evidence="2" id="KW-1133">Transmembrane helix</keyword>
<comment type="caution">
    <text evidence="4">The sequence shown here is derived from an EMBL/GenBank/DDBJ whole genome shotgun (WGS) entry which is preliminary data.</text>
</comment>
<evidence type="ECO:0000313" key="5">
    <source>
        <dbReference type="Proteomes" id="UP000258309"/>
    </source>
</evidence>
<protein>
    <recommendedName>
        <fullName evidence="3">AB hydrolase-1 domain-containing protein</fullName>
    </recommendedName>
</protein>
<keyword evidence="5" id="KW-1185">Reference proteome</keyword>
<feature type="domain" description="AB hydrolase-1" evidence="3">
    <location>
        <begin position="103"/>
        <end position="368"/>
    </location>
</feature>
<accession>A0A3E2GVY5</accession>
<dbReference type="OrthoDB" id="408373at2759"/>
<dbReference type="PANTHER" id="PTHR43798">
    <property type="entry name" value="MONOACYLGLYCEROL LIPASE"/>
    <property type="match status" value="1"/>
</dbReference>
<proteinExistence type="predicted"/>
<gene>
    <name evidence="4" type="ORF">B7463_g11091</name>
</gene>
<feature type="non-terminal residue" evidence="4">
    <location>
        <position position="1"/>
    </location>
</feature>
<evidence type="ECO:0000256" key="1">
    <source>
        <dbReference type="SAM" id="MobiDB-lite"/>
    </source>
</evidence>
<dbReference type="Proteomes" id="UP000258309">
    <property type="component" value="Unassembled WGS sequence"/>
</dbReference>
<dbReference type="PRINTS" id="PR00111">
    <property type="entry name" value="ABHYDROLASE"/>
</dbReference>
<dbReference type="Gene3D" id="3.40.50.1820">
    <property type="entry name" value="alpha/beta hydrolase"/>
    <property type="match status" value="1"/>
</dbReference>
<feature type="non-terminal residue" evidence="4">
    <location>
        <position position="485"/>
    </location>
</feature>
<dbReference type="InterPro" id="IPR029058">
    <property type="entry name" value="AB_hydrolase_fold"/>
</dbReference>